<gene>
    <name evidence="1" type="ORF">WA026_020503</name>
</gene>
<sequence length="103" mass="11625">MNESSFDLAKEMSIWSDGAFTMLYGKARKKFSLLHLNVQGLGNKMNLLEVYLKENGYTDVVCICEHFLRSNFCEALNIDGWFTAATFGRSTLRHGGVAILCKH</sequence>
<dbReference type="Gene3D" id="3.60.10.10">
    <property type="entry name" value="Endonuclease/exonuclease/phosphatase"/>
    <property type="match status" value="1"/>
</dbReference>
<evidence type="ECO:0000313" key="1">
    <source>
        <dbReference type="EMBL" id="KAK9892518.1"/>
    </source>
</evidence>
<protein>
    <submittedName>
        <fullName evidence="1">Uncharacterized protein</fullName>
    </submittedName>
</protein>
<organism evidence="1 2">
    <name type="scientific">Henosepilachna vigintioctopunctata</name>
    <dbReference type="NCBI Taxonomy" id="420089"/>
    <lineage>
        <taxon>Eukaryota</taxon>
        <taxon>Metazoa</taxon>
        <taxon>Ecdysozoa</taxon>
        <taxon>Arthropoda</taxon>
        <taxon>Hexapoda</taxon>
        <taxon>Insecta</taxon>
        <taxon>Pterygota</taxon>
        <taxon>Neoptera</taxon>
        <taxon>Endopterygota</taxon>
        <taxon>Coleoptera</taxon>
        <taxon>Polyphaga</taxon>
        <taxon>Cucujiformia</taxon>
        <taxon>Coccinelloidea</taxon>
        <taxon>Coccinellidae</taxon>
        <taxon>Epilachninae</taxon>
        <taxon>Epilachnini</taxon>
        <taxon>Henosepilachna</taxon>
    </lineage>
</organism>
<reference evidence="1 2" key="1">
    <citation type="submission" date="2023-03" db="EMBL/GenBank/DDBJ databases">
        <title>Genome insight into feeding habits of ladybird beetles.</title>
        <authorList>
            <person name="Li H.-S."/>
            <person name="Huang Y.-H."/>
            <person name="Pang H."/>
        </authorList>
    </citation>
    <scope>NUCLEOTIDE SEQUENCE [LARGE SCALE GENOMIC DNA]</scope>
    <source>
        <strain evidence="1">SYSU_2023b</strain>
        <tissue evidence="1">Whole body</tissue>
    </source>
</reference>
<evidence type="ECO:0000313" key="2">
    <source>
        <dbReference type="Proteomes" id="UP001431783"/>
    </source>
</evidence>
<dbReference type="SUPFAM" id="SSF56219">
    <property type="entry name" value="DNase I-like"/>
    <property type="match status" value="1"/>
</dbReference>
<dbReference type="InterPro" id="IPR036691">
    <property type="entry name" value="Endo/exonu/phosph_ase_sf"/>
</dbReference>
<dbReference type="Proteomes" id="UP001431783">
    <property type="component" value="Unassembled WGS sequence"/>
</dbReference>
<keyword evidence="2" id="KW-1185">Reference proteome</keyword>
<proteinExistence type="predicted"/>
<accession>A0AAW1VI13</accession>
<dbReference type="AlphaFoldDB" id="A0AAW1VI13"/>
<dbReference type="EMBL" id="JARQZJ010000135">
    <property type="protein sequence ID" value="KAK9892518.1"/>
    <property type="molecule type" value="Genomic_DNA"/>
</dbReference>
<name>A0AAW1VI13_9CUCU</name>
<comment type="caution">
    <text evidence="1">The sequence shown here is derived from an EMBL/GenBank/DDBJ whole genome shotgun (WGS) entry which is preliminary data.</text>
</comment>